<feature type="transmembrane region" description="Helical" evidence="11">
    <location>
        <begin position="156"/>
        <end position="177"/>
    </location>
</feature>
<dbReference type="EC" id="1.16.1.9" evidence="2"/>
<evidence type="ECO:0000259" key="12">
    <source>
        <dbReference type="PROSITE" id="PS51384"/>
    </source>
</evidence>
<dbReference type="GO" id="GO:0005886">
    <property type="term" value="C:plasma membrane"/>
    <property type="evidence" value="ECO:0007669"/>
    <property type="project" value="UniProtKB-SubCell"/>
</dbReference>
<evidence type="ECO:0000256" key="2">
    <source>
        <dbReference type="ARBA" id="ARBA00012668"/>
    </source>
</evidence>
<dbReference type="InterPro" id="IPR017927">
    <property type="entry name" value="FAD-bd_FR_type"/>
</dbReference>
<feature type="domain" description="FAD-binding FR-type" evidence="12">
    <location>
        <begin position="328"/>
        <end position="449"/>
    </location>
</feature>
<organism evidence="13 14">
    <name type="scientific">Armillaria ostoyae</name>
    <name type="common">Armillaria root rot fungus</name>
    <dbReference type="NCBI Taxonomy" id="47428"/>
    <lineage>
        <taxon>Eukaryota</taxon>
        <taxon>Fungi</taxon>
        <taxon>Dikarya</taxon>
        <taxon>Basidiomycota</taxon>
        <taxon>Agaricomycotina</taxon>
        <taxon>Agaricomycetes</taxon>
        <taxon>Agaricomycetidae</taxon>
        <taxon>Agaricales</taxon>
        <taxon>Marasmiineae</taxon>
        <taxon>Physalacriaceae</taxon>
        <taxon>Armillaria</taxon>
    </lineage>
</organism>
<dbReference type="Pfam" id="PF08022">
    <property type="entry name" value="FAD_binding_8"/>
    <property type="match status" value="1"/>
</dbReference>
<evidence type="ECO:0000313" key="14">
    <source>
        <dbReference type="Proteomes" id="UP000219338"/>
    </source>
</evidence>
<dbReference type="SUPFAM" id="SSF63380">
    <property type="entry name" value="Riboflavin synthase domain-like"/>
    <property type="match status" value="1"/>
</dbReference>
<dbReference type="SFLD" id="SFLDG01168">
    <property type="entry name" value="Ferric_reductase_subgroup_(FRE"/>
    <property type="match status" value="1"/>
</dbReference>
<gene>
    <name evidence="13" type="ORF">ARMOST_12619</name>
</gene>
<dbReference type="PANTHER" id="PTHR32361">
    <property type="entry name" value="FERRIC/CUPRIC REDUCTASE TRANSMEMBRANE COMPONENT"/>
    <property type="match status" value="1"/>
</dbReference>
<evidence type="ECO:0000313" key="13">
    <source>
        <dbReference type="EMBL" id="SJL09242.1"/>
    </source>
</evidence>
<feature type="transmembrane region" description="Helical" evidence="11">
    <location>
        <begin position="293"/>
        <end position="312"/>
    </location>
</feature>
<evidence type="ECO:0000256" key="10">
    <source>
        <dbReference type="ARBA" id="ARBA00048483"/>
    </source>
</evidence>
<dbReference type="STRING" id="47428.A0A284RKF5"/>
<evidence type="ECO:0000256" key="9">
    <source>
        <dbReference type="ARBA" id="ARBA00023180"/>
    </source>
</evidence>
<name>A0A284RKF5_ARMOS</name>
<dbReference type="OMA" id="WVVQDPA"/>
<dbReference type="PROSITE" id="PS51384">
    <property type="entry name" value="FAD_FR"/>
    <property type="match status" value="1"/>
</dbReference>
<proteinExistence type="predicted"/>
<evidence type="ECO:0000256" key="5">
    <source>
        <dbReference type="ARBA" id="ARBA00022692"/>
    </source>
</evidence>
<comment type="catalytic activity">
    <reaction evidence="10">
        <text>2 a Fe(II)-siderophore + NADP(+) + H(+) = 2 a Fe(III)-siderophore + NADPH</text>
        <dbReference type="Rhea" id="RHEA:28795"/>
        <dbReference type="Rhea" id="RHEA-COMP:11342"/>
        <dbReference type="Rhea" id="RHEA-COMP:11344"/>
        <dbReference type="ChEBI" id="CHEBI:15378"/>
        <dbReference type="ChEBI" id="CHEBI:29033"/>
        <dbReference type="ChEBI" id="CHEBI:29034"/>
        <dbReference type="ChEBI" id="CHEBI:57783"/>
        <dbReference type="ChEBI" id="CHEBI:58349"/>
        <dbReference type="EC" id="1.16.1.9"/>
    </reaction>
</comment>
<sequence>MASYTSAANATAATGAAASGGAAQAAAAATAGPGVDEENLTYHIEIFVLAIIALLFVCRIPRIIARFSRWSEWTQGHFLRNVSFMTRSPRIVHLTHDETSKEAAGSSADSHTLYTHATSVKRIDGKGGPAVMNYPPHVSACPAIFRGLSSELSTRILPGYSVSQVICGLVYLSVFIYPTLYKSNPFSDPVRTGWVAIAQLPFIFAFASKNNVLGPFLGLGYEKLNFMHRIAGMIMVIAVNVHGIGYIYKWVIAGDFQEDIAKPANYWGLIGLICVDIIYFFSTDFWRKKAYNVFLGTHMGGFTFLLIASWMHKEADKPYVLAAIGLYSFDFLLRCIKTRIQTAIVRPIPELGLTRLEIPGINAGWRAGQHVRLRVMSSGMGILGWAEVHPFTIASASNSPEGMILMVKKVGGWTNSLYNIAKVGGYIEAGRGRNLKVMVEGPYGGPGHTIPASFSASVFVVGGSGITYAIAGMQELIQKDLDGESRAKVIELIWVVQDPAALVPLVPTFTSMIQQSVFTPVRISVFYTRAVIGKFPFRKDFFFPGLSLSPGRPKLATMFEGAISKTVQLGAGVKDEQGHSGMLVSVCGPTSLADDVAQEVGKIDPLRRDQVGGVEIHEDVFGW</sequence>
<dbReference type="CDD" id="cd06186">
    <property type="entry name" value="NOX_Duox_like_FAD_NADP"/>
    <property type="match status" value="1"/>
</dbReference>
<comment type="subcellular location">
    <subcellularLocation>
        <location evidence="1">Cell membrane</location>
        <topology evidence="1">Multi-pass membrane protein</topology>
    </subcellularLocation>
</comment>
<dbReference type="GO" id="GO:0052851">
    <property type="term" value="F:ferric-chelate reductase (NADPH) activity"/>
    <property type="evidence" value="ECO:0007669"/>
    <property type="project" value="UniProtKB-EC"/>
</dbReference>
<feature type="transmembrane region" description="Helical" evidence="11">
    <location>
        <begin position="197"/>
        <end position="218"/>
    </location>
</feature>
<reference evidence="14" key="1">
    <citation type="journal article" date="2017" name="Nat. Ecol. Evol.">
        <title>Genome expansion and lineage-specific genetic innovations in the forest pathogenic fungi Armillaria.</title>
        <authorList>
            <person name="Sipos G."/>
            <person name="Prasanna A.N."/>
            <person name="Walter M.C."/>
            <person name="O'Connor E."/>
            <person name="Balint B."/>
            <person name="Krizsan K."/>
            <person name="Kiss B."/>
            <person name="Hess J."/>
            <person name="Varga T."/>
            <person name="Slot J."/>
            <person name="Riley R."/>
            <person name="Boka B."/>
            <person name="Rigling D."/>
            <person name="Barry K."/>
            <person name="Lee J."/>
            <person name="Mihaltcheva S."/>
            <person name="LaButti K."/>
            <person name="Lipzen A."/>
            <person name="Waldron R."/>
            <person name="Moloney N.M."/>
            <person name="Sperisen C."/>
            <person name="Kredics L."/>
            <person name="Vagvoelgyi C."/>
            <person name="Patrignani A."/>
            <person name="Fitzpatrick D."/>
            <person name="Nagy I."/>
            <person name="Doyle S."/>
            <person name="Anderson J.B."/>
            <person name="Grigoriev I.V."/>
            <person name="Gueldener U."/>
            <person name="Muensterkoetter M."/>
            <person name="Nagy L.G."/>
        </authorList>
    </citation>
    <scope>NUCLEOTIDE SEQUENCE [LARGE SCALE GENOMIC DNA]</scope>
    <source>
        <strain evidence="14">C18/9</strain>
    </source>
</reference>
<evidence type="ECO:0000256" key="1">
    <source>
        <dbReference type="ARBA" id="ARBA00004651"/>
    </source>
</evidence>
<dbReference type="Proteomes" id="UP000219338">
    <property type="component" value="Unassembled WGS sequence"/>
</dbReference>
<evidence type="ECO:0000256" key="3">
    <source>
        <dbReference type="ARBA" id="ARBA00022448"/>
    </source>
</evidence>
<dbReference type="Gene3D" id="3.40.50.80">
    <property type="entry name" value="Nucleotide-binding domain of ferredoxin-NADP reductase (FNR) module"/>
    <property type="match status" value="1"/>
</dbReference>
<keyword evidence="4" id="KW-1003">Cell membrane</keyword>
<keyword evidence="9" id="KW-0325">Glycoprotein</keyword>
<dbReference type="OrthoDB" id="17725at2759"/>
<evidence type="ECO:0000256" key="8">
    <source>
        <dbReference type="ARBA" id="ARBA00023136"/>
    </source>
</evidence>
<dbReference type="InterPro" id="IPR039261">
    <property type="entry name" value="FNR_nucleotide-bd"/>
</dbReference>
<dbReference type="InterPro" id="IPR017938">
    <property type="entry name" value="Riboflavin_synthase-like_b-brl"/>
</dbReference>
<accession>A0A284RKF5</accession>
<feature type="transmembrane region" description="Helical" evidence="11">
    <location>
        <begin position="264"/>
        <end position="281"/>
    </location>
</feature>
<feature type="transmembrane region" description="Helical" evidence="11">
    <location>
        <begin position="41"/>
        <end position="60"/>
    </location>
</feature>
<keyword evidence="8 11" id="KW-0472">Membrane</keyword>
<dbReference type="InterPro" id="IPR013130">
    <property type="entry name" value="Fe3_Rdtase_TM_dom"/>
</dbReference>
<evidence type="ECO:0000256" key="4">
    <source>
        <dbReference type="ARBA" id="ARBA00022475"/>
    </source>
</evidence>
<dbReference type="Gene3D" id="2.40.30.10">
    <property type="entry name" value="Translation factors"/>
    <property type="match status" value="1"/>
</dbReference>
<keyword evidence="7" id="KW-0406">Ion transport</keyword>
<keyword evidence="6 11" id="KW-1133">Transmembrane helix</keyword>
<dbReference type="InterPro" id="IPR013112">
    <property type="entry name" value="FAD-bd_8"/>
</dbReference>
<feature type="transmembrane region" description="Helical" evidence="11">
    <location>
        <begin position="230"/>
        <end position="252"/>
    </location>
</feature>
<keyword evidence="14" id="KW-1185">Reference proteome</keyword>
<dbReference type="EMBL" id="FUEG01000010">
    <property type="protein sequence ID" value="SJL09242.1"/>
    <property type="molecule type" value="Genomic_DNA"/>
</dbReference>
<keyword evidence="5 11" id="KW-0812">Transmembrane</keyword>
<dbReference type="GO" id="GO:0006879">
    <property type="term" value="P:intracellular iron ion homeostasis"/>
    <property type="evidence" value="ECO:0007669"/>
    <property type="project" value="TreeGrafter"/>
</dbReference>
<dbReference type="Pfam" id="PF01794">
    <property type="entry name" value="Ferric_reduct"/>
    <property type="match status" value="1"/>
</dbReference>
<evidence type="ECO:0000256" key="6">
    <source>
        <dbReference type="ARBA" id="ARBA00022989"/>
    </source>
</evidence>
<protein>
    <recommendedName>
        <fullName evidence="2">ferric-chelate reductase (NADPH)</fullName>
        <ecNumber evidence="2">1.16.1.9</ecNumber>
    </recommendedName>
</protein>
<evidence type="ECO:0000256" key="7">
    <source>
        <dbReference type="ARBA" id="ARBA00023065"/>
    </source>
</evidence>
<dbReference type="InterPro" id="IPR051410">
    <property type="entry name" value="Ferric/Cupric_Reductase"/>
</dbReference>
<dbReference type="AlphaFoldDB" id="A0A284RKF5"/>
<evidence type="ECO:0000256" key="11">
    <source>
        <dbReference type="SAM" id="Phobius"/>
    </source>
</evidence>
<dbReference type="PANTHER" id="PTHR32361:SF9">
    <property type="entry name" value="FERRIC REDUCTASE TRANSMEMBRANE COMPONENT 3-RELATED"/>
    <property type="match status" value="1"/>
</dbReference>
<keyword evidence="3" id="KW-0813">Transport</keyword>
<dbReference type="SFLD" id="SFLDS00052">
    <property type="entry name" value="Ferric_Reductase_Domain"/>
    <property type="match status" value="1"/>
</dbReference>
<dbReference type="GO" id="GO:0015677">
    <property type="term" value="P:copper ion import"/>
    <property type="evidence" value="ECO:0007669"/>
    <property type="project" value="TreeGrafter"/>
</dbReference>
<dbReference type="GO" id="GO:0006826">
    <property type="term" value="P:iron ion transport"/>
    <property type="evidence" value="ECO:0007669"/>
    <property type="project" value="TreeGrafter"/>
</dbReference>